<sequence>MAAAARCVRTFARASVQMSKAALSANSIPKARSISSSVGRSILRDCGLLNTIARDNLCKSLARRHTRLSAAVNQIWFTSVADIMCEEDEGNGDDEIATEVVSDEDEILRVCHTLKAM</sequence>
<name>A0ABN8M7Y8_9CNID</name>
<reference evidence="1 2" key="1">
    <citation type="submission" date="2022-05" db="EMBL/GenBank/DDBJ databases">
        <authorList>
            <consortium name="Genoscope - CEA"/>
            <person name="William W."/>
        </authorList>
    </citation>
    <scope>NUCLEOTIDE SEQUENCE [LARGE SCALE GENOMIC DNA]</scope>
</reference>
<dbReference type="Proteomes" id="UP001159427">
    <property type="component" value="Unassembled WGS sequence"/>
</dbReference>
<evidence type="ECO:0000313" key="1">
    <source>
        <dbReference type="EMBL" id="CAH3024395.1"/>
    </source>
</evidence>
<keyword evidence="2" id="KW-1185">Reference proteome</keyword>
<evidence type="ECO:0000313" key="2">
    <source>
        <dbReference type="Proteomes" id="UP001159427"/>
    </source>
</evidence>
<gene>
    <name evidence="1" type="ORF">PEVE_00022775</name>
</gene>
<comment type="caution">
    <text evidence="1">The sequence shown here is derived from an EMBL/GenBank/DDBJ whole genome shotgun (WGS) entry which is preliminary data.</text>
</comment>
<dbReference type="EMBL" id="CALNXI010000302">
    <property type="protein sequence ID" value="CAH3024395.1"/>
    <property type="molecule type" value="Genomic_DNA"/>
</dbReference>
<protein>
    <submittedName>
        <fullName evidence="1">Uncharacterized protein</fullName>
    </submittedName>
</protein>
<accession>A0ABN8M7Y8</accession>
<proteinExistence type="predicted"/>
<organism evidence="1 2">
    <name type="scientific">Porites evermanni</name>
    <dbReference type="NCBI Taxonomy" id="104178"/>
    <lineage>
        <taxon>Eukaryota</taxon>
        <taxon>Metazoa</taxon>
        <taxon>Cnidaria</taxon>
        <taxon>Anthozoa</taxon>
        <taxon>Hexacorallia</taxon>
        <taxon>Scleractinia</taxon>
        <taxon>Fungiina</taxon>
        <taxon>Poritidae</taxon>
        <taxon>Porites</taxon>
    </lineage>
</organism>